<organism evidence="1 2">
    <name type="scientific">Eumeta variegata</name>
    <name type="common">Bagworm moth</name>
    <name type="synonym">Eumeta japonica</name>
    <dbReference type="NCBI Taxonomy" id="151549"/>
    <lineage>
        <taxon>Eukaryota</taxon>
        <taxon>Metazoa</taxon>
        <taxon>Ecdysozoa</taxon>
        <taxon>Arthropoda</taxon>
        <taxon>Hexapoda</taxon>
        <taxon>Insecta</taxon>
        <taxon>Pterygota</taxon>
        <taxon>Neoptera</taxon>
        <taxon>Endopterygota</taxon>
        <taxon>Lepidoptera</taxon>
        <taxon>Glossata</taxon>
        <taxon>Ditrysia</taxon>
        <taxon>Tineoidea</taxon>
        <taxon>Psychidae</taxon>
        <taxon>Oiketicinae</taxon>
        <taxon>Eumeta</taxon>
    </lineage>
</organism>
<keyword evidence="2" id="KW-1185">Reference proteome</keyword>
<dbReference type="EMBL" id="BGZK01000708">
    <property type="protein sequence ID" value="GBP57103.1"/>
    <property type="molecule type" value="Genomic_DNA"/>
</dbReference>
<proteinExistence type="predicted"/>
<sequence>METASYAAADSAVSRRWAGSTWEIALSHRIQMRSSSFRCCSRPVNKSSVIHFSSIAHPIRFQKTGTVTGIHLELRASMGGGDYLLSGVEEYANKKMNSIANATTLFPIAFIVVCGRN</sequence>
<reference evidence="1 2" key="1">
    <citation type="journal article" date="2019" name="Commun. Biol.">
        <title>The bagworm genome reveals a unique fibroin gene that provides high tensile strength.</title>
        <authorList>
            <person name="Kono N."/>
            <person name="Nakamura H."/>
            <person name="Ohtoshi R."/>
            <person name="Tomita M."/>
            <person name="Numata K."/>
            <person name="Arakawa K."/>
        </authorList>
    </citation>
    <scope>NUCLEOTIDE SEQUENCE [LARGE SCALE GENOMIC DNA]</scope>
</reference>
<name>A0A4C1X1R4_EUMVA</name>
<accession>A0A4C1X1R4</accession>
<evidence type="ECO:0000313" key="1">
    <source>
        <dbReference type="EMBL" id="GBP57103.1"/>
    </source>
</evidence>
<gene>
    <name evidence="1" type="ORF">EVAR_36771_1</name>
</gene>
<dbReference type="Proteomes" id="UP000299102">
    <property type="component" value="Unassembled WGS sequence"/>
</dbReference>
<evidence type="ECO:0000313" key="2">
    <source>
        <dbReference type="Proteomes" id="UP000299102"/>
    </source>
</evidence>
<protein>
    <submittedName>
        <fullName evidence="1">Uncharacterized protein</fullName>
    </submittedName>
</protein>
<dbReference type="AlphaFoldDB" id="A0A4C1X1R4"/>
<comment type="caution">
    <text evidence="1">The sequence shown here is derived from an EMBL/GenBank/DDBJ whole genome shotgun (WGS) entry which is preliminary data.</text>
</comment>